<dbReference type="PANTHER" id="PTHR12383:SF16">
    <property type="entry name" value="MITOCHONDRIAL INNER MEMBRANE PROTEASE SUBUNIT 1"/>
    <property type="match status" value="1"/>
</dbReference>
<evidence type="ECO:0000256" key="4">
    <source>
        <dbReference type="ARBA" id="ARBA00023128"/>
    </source>
</evidence>
<accession>A0A7S2YGD1</accession>
<feature type="region of interest" description="Disordered" evidence="8">
    <location>
        <begin position="48"/>
        <end position="75"/>
    </location>
</feature>
<name>A0A7S2YGD1_9STRA</name>
<dbReference type="GO" id="GO:0004252">
    <property type="term" value="F:serine-type endopeptidase activity"/>
    <property type="evidence" value="ECO:0007669"/>
    <property type="project" value="InterPro"/>
</dbReference>
<keyword evidence="5" id="KW-0472">Membrane</keyword>
<evidence type="ECO:0000256" key="7">
    <source>
        <dbReference type="PIRSR" id="PIRSR600223-1"/>
    </source>
</evidence>
<dbReference type="CDD" id="cd06530">
    <property type="entry name" value="S26_SPase_I"/>
    <property type="match status" value="1"/>
</dbReference>
<comment type="subcellular location">
    <subcellularLocation>
        <location evidence="1">Mitochondrion inner membrane</location>
    </subcellularLocation>
</comment>
<evidence type="ECO:0000256" key="1">
    <source>
        <dbReference type="ARBA" id="ARBA00004273"/>
    </source>
</evidence>
<dbReference type="InterPro" id="IPR000223">
    <property type="entry name" value="Pept_S26A_signal_pept_1"/>
</dbReference>
<evidence type="ECO:0000256" key="5">
    <source>
        <dbReference type="ARBA" id="ARBA00023136"/>
    </source>
</evidence>
<evidence type="ECO:0000259" key="9">
    <source>
        <dbReference type="Pfam" id="PF10502"/>
    </source>
</evidence>
<dbReference type="GO" id="GO:0006465">
    <property type="term" value="P:signal peptide processing"/>
    <property type="evidence" value="ECO:0007669"/>
    <property type="project" value="InterPro"/>
</dbReference>
<evidence type="ECO:0000256" key="8">
    <source>
        <dbReference type="SAM" id="MobiDB-lite"/>
    </source>
</evidence>
<protein>
    <recommendedName>
        <fullName evidence="9">Peptidase S26 domain-containing protein</fullName>
    </recommendedName>
</protein>
<dbReference type="SUPFAM" id="SSF51306">
    <property type="entry name" value="LexA/Signal peptidase"/>
    <property type="match status" value="1"/>
</dbReference>
<feature type="active site" evidence="7">
    <location>
        <position position="324"/>
    </location>
</feature>
<evidence type="ECO:0000313" key="10">
    <source>
        <dbReference type="EMBL" id="CAD9975807.1"/>
    </source>
</evidence>
<dbReference type="Gene3D" id="2.10.109.10">
    <property type="entry name" value="Umud Fragment, subunit A"/>
    <property type="match status" value="1"/>
</dbReference>
<dbReference type="GO" id="GO:0042720">
    <property type="term" value="C:mitochondrial inner membrane peptidase complex"/>
    <property type="evidence" value="ECO:0007669"/>
    <property type="project" value="TreeGrafter"/>
</dbReference>
<feature type="active site" evidence="7">
    <location>
        <position position="278"/>
    </location>
</feature>
<dbReference type="InterPro" id="IPR036286">
    <property type="entry name" value="LexA/Signal_pep-like_sf"/>
</dbReference>
<organism evidence="10">
    <name type="scientific">Entomoneis paludosa</name>
    <dbReference type="NCBI Taxonomy" id="265537"/>
    <lineage>
        <taxon>Eukaryota</taxon>
        <taxon>Sar</taxon>
        <taxon>Stramenopiles</taxon>
        <taxon>Ochrophyta</taxon>
        <taxon>Bacillariophyta</taxon>
        <taxon>Bacillariophyceae</taxon>
        <taxon>Bacillariophycidae</taxon>
        <taxon>Entomoneidaceae</taxon>
        <taxon>Entomoneis</taxon>
    </lineage>
</organism>
<proteinExistence type="inferred from homology"/>
<keyword evidence="2" id="KW-0999">Mitochondrion inner membrane</keyword>
<dbReference type="Pfam" id="PF10502">
    <property type="entry name" value="Peptidase_S26"/>
    <property type="match status" value="1"/>
</dbReference>
<dbReference type="EMBL" id="HBHT01024481">
    <property type="protein sequence ID" value="CAD9975807.1"/>
    <property type="molecule type" value="Transcribed_RNA"/>
</dbReference>
<evidence type="ECO:0000256" key="3">
    <source>
        <dbReference type="ARBA" id="ARBA00022801"/>
    </source>
</evidence>
<dbReference type="AlphaFoldDB" id="A0A7S2YGD1"/>
<evidence type="ECO:0000256" key="2">
    <source>
        <dbReference type="ARBA" id="ARBA00022792"/>
    </source>
</evidence>
<sequence length="392" mass="44145">MFSSFRPYLQRHIIHETRKFAGSQCRPIATATPTRLLAASKKKAKKGFGKLKKKPKIKGPASALTGEKPSTRQPVDEATLKARVEEWNKHGRFQEIPEASIEIVTGPPPSIPEKEFDERIEAHLAALDVLLKESLSDSERNRLESELKMINESSSEESFWTWAELVNIIENILEEDRNITSDDKKILGDLLEKTLAVKDKDQLIQSIEKNADLSSSTKDYIMELALRHQSEDLPSLRSLVTKLGAVPNKDDREKWLAEKRFLFFSMEFSSAMIAGGPSMYPAMAAEQKIYSGTPLTGDIHDTIAPGQIVVYVKAWREKTSFVAKRVVGLAGDVVRDNRGNYLRVPEGYFWAVGDNKDGSVDSRMYGPIPLSNRRFLFDNPLNIVDDNPELLK</sequence>
<feature type="domain" description="Peptidase S26" evidence="9">
    <location>
        <begin position="343"/>
        <end position="372"/>
    </location>
</feature>
<dbReference type="InterPro" id="IPR052064">
    <property type="entry name" value="Mito_IMP1_subunit"/>
</dbReference>
<gene>
    <name evidence="10" type="ORF">APAL1065_LOCUS16447</name>
</gene>
<dbReference type="GO" id="GO:0006627">
    <property type="term" value="P:protein processing involved in protein targeting to mitochondrion"/>
    <property type="evidence" value="ECO:0007669"/>
    <property type="project" value="TreeGrafter"/>
</dbReference>
<keyword evidence="3" id="KW-0378">Hydrolase</keyword>
<dbReference type="PANTHER" id="PTHR12383">
    <property type="entry name" value="PROTEASE FAMILY S26 MITOCHONDRIAL INNER MEMBRANE PROTEASE-RELATED"/>
    <property type="match status" value="1"/>
</dbReference>
<keyword evidence="4" id="KW-0496">Mitochondrion</keyword>
<reference evidence="10" key="1">
    <citation type="submission" date="2021-01" db="EMBL/GenBank/DDBJ databases">
        <authorList>
            <person name="Corre E."/>
            <person name="Pelletier E."/>
            <person name="Niang G."/>
            <person name="Scheremetjew M."/>
            <person name="Finn R."/>
            <person name="Kale V."/>
            <person name="Holt S."/>
            <person name="Cochrane G."/>
            <person name="Meng A."/>
            <person name="Brown T."/>
            <person name="Cohen L."/>
        </authorList>
    </citation>
    <scope>NUCLEOTIDE SEQUENCE</scope>
    <source>
        <strain evidence="10">CCMP125</strain>
    </source>
</reference>
<evidence type="ECO:0000256" key="6">
    <source>
        <dbReference type="ARBA" id="ARBA00038445"/>
    </source>
</evidence>
<comment type="similarity">
    <text evidence="6">Belongs to the peptidase S26 family. IMP1 subfamily.</text>
</comment>
<feature type="compositionally biased region" description="Basic residues" evidence="8">
    <location>
        <begin position="48"/>
        <end position="57"/>
    </location>
</feature>
<dbReference type="InterPro" id="IPR019533">
    <property type="entry name" value="Peptidase_S26"/>
</dbReference>
<dbReference type="PRINTS" id="PR00727">
    <property type="entry name" value="LEADERPTASE"/>
</dbReference>